<dbReference type="AlphaFoldDB" id="A0A8S9YQM8"/>
<dbReference type="GO" id="GO:0006974">
    <property type="term" value="P:DNA damage response"/>
    <property type="evidence" value="ECO:0007669"/>
    <property type="project" value="TreeGrafter"/>
</dbReference>
<dbReference type="InterPro" id="IPR036075">
    <property type="entry name" value="ARMT-1-like_metal-bd_sf"/>
</dbReference>
<keyword evidence="4" id="KW-0533">Nickel</keyword>
<keyword evidence="13" id="KW-1185">Reference proteome</keyword>
<sequence>MDVLPPKLTFENSPFALKTITQRWPVILAQLIDSLYRNRNQYHEVDGLDLEDIKTLTGAIGQLRYEVTTNKTITLLSSVLDGCDNDLTLWNSLLRNCGVLLTRSDDRTIEMDHPTWFSLPWLFVECYLYRRIMDCVALNHLGSFDPFAVKKRSGLMKSESFVSQLLGFLSVSQNPQCTLSTGALFTVFIQAALWANEFDLSLHTDVNHTVAVDAINLADHIDRMSQRLVVDDTCALWRFWSNRSVCYFGSSTPHVTAIVLDNAGPELVADLCLAEFLLRRGLTNKVYFYPKCIPWFVSDVTPLDFDWLLTTGLTSQWLSGEVVAPLADHWSLQWRQRFETGEFCVQKSMFWTLPCAFDELSVMDKSLHDKLAYGDVDVIIFKGDLNYRKLVADRMWIPDDPSHKARAFCPMQLGRPQPPITCQCDCSSTPHPSIGDPIDCRCSISEEDPSRIPPLVVALRVAKADVAVGLSSDTLKRLLASTPDWWTIGQYGFVQLVSPLYLG</sequence>
<keyword evidence="10" id="KW-0489">Methyltransferase</keyword>
<reference evidence="12" key="1">
    <citation type="submission" date="2019-07" db="EMBL/GenBank/DDBJ databases">
        <title>Annotation for the trematode Paragonimus miyazaki's.</title>
        <authorList>
            <person name="Choi Y.-J."/>
        </authorList>
    </citation>
    <scope>NUCLEOTIDE SEQUENCE</scope>
    <source>
        <strain evidence="12">Japan</strain>
    </source>
</reference>
<evidence type="ECO:0000256" key="3">
    <source>
        <dbReference type="ARBA" id="ARBA00009519"/>
    </source>
</evidence>
<name>A0A8S9YQM8_9TREM</name>
<dbReference type="Proteomes" id="UP000822476">
    <property type="component" value="Unassembled WGS sequence"/>
</dbReference>
<keyword evidence="5 10" id="KW-0479">Metal-binding</keyword>
<comment type="function">
    <text evidence="8 10">Metal-dependent phosphatase that shows phosphatase activity against several substrates, including fructose-1-phosphate and fructose-6-phosphate. Its preference for fructose-1-phosphate, a strong glycating agent that causes DNA damage rather than a canonical yeast metabolite, suggests a damage-control function in hexose phosphate metabolism. Has also been shown to have O-methyltransferase activity that methylates glutamate residues of target proteins to form gamma-glutamyl methyl ester residues. Possibly methylates PCNA, suggesting it is involved in the DNA damage response.</text>
</comment>
<dbReference type="GO" id="GO:0032259">
    <property type="term" value="P:methylation"/>
    <property type="evidence" value="ECO:0007669"/>
    <property type="project" value="UniProtKB-KW"/>
</dbReference>
<keyword evidence="7 10" id="KW-0464">Manganese</keyword>
<dbReference type="GO" id="GO:0051998">
    <property type="term" value="F:protein carboxyl O-methyltransferase activity"/>
    <property type="evidence" value="ECO:0007669"/>
    <property type="project" value="UniProtKB-UniRule"/>
</dbReference>
<organism evidence="12 13">
    <name type="scientific">Paragonimus skrjabini miyazakii</name>
    <dbReference type="NCBI Taxonomy" id="59628"/>
    <lineage>
        <taxon>Eukaryota</taxon>
        <taxon>Metazoa</taxon>
        <taxon>Spiralia</taxon>
        <taxon>Lophotrochozoa</taxon>
        <taxon>Platyhelminthes</taxon>
        <taxon>Trematoda</taxon>
        <taxon>Digenea</taxon>
        <taxon>Plagiorchiida</taxon>
        <taxon>Troglotremata</taxon>
        <taxon>Troglotrematidae</taxon>
        <taxon>Paragonimus</taxon>
    </lineage>
</organism>
<comment type="caution">
    <text evidence="12">The sequence shown here is derived from an EMBL/GenBank/DDBJ whole genome shotgun (WGS) entry which is preliminary data.</text>
</comment>
<evidence type="ECO:0000256" key="4">
    <source>
        <dbReference type="ARBA" id="ARBA00022596"/>
    </source>
</evidence>
<evidence type="ECO:0000256" key="1">
    <source>
        <dbReference type="ARBA" id="ARBA00000807"/>
    </source>
</evidence>
<comment type="catalytic activity">
    <reaction evidence="9 10">
        <text>beta-D-fructose 6-phosphate = dihydroxyacetone + D-glyceraldehyde 3-phosphate</text>
        <dbReference type="Rhea" id="RHEA:28002"/>
        <dbReference type="ChEBI" id="CHEBI:16016"/>
        <dbReference type="ChEBI" id="CHEBI:57634"/>
        <dbReference type="ChEBI" id="CHEBI:59776"/>
    </reaction>
</comment>
<evidence type="ECO:0000313" key="12">
    <source>
        <dbReference type="EMBL" id="KAF7257265.1"/>
    </source>
</evidence>
<dbReference type="PANTHER" id="PTHR12260">
    <property type="entry name" value="DAMAGE-CONTROL PHOSPHATASE ARMT1"/>
    <property type="match status" value="1"/>
</dbReference>
<dbReference type="OrthoDB" id="541375at2759"/>
<evidence type="ECO:0000256" key="5">
    <source>
        <dbReference type="ARBA" id="ARBA00022723"/>
    </source>
</evidence>
<proteinExistence type="inferred from homology"/>
<feature type="domain" description="Damage-control phosphatase ARMT1-like metal-binding" evidence="11">
    <location>
        <begin position="19"/>
        <end position="471"/>
    </location>
</feature>
<comment type="catalytic activity">
    <reaction evidence="2 10">
        <text>beta-D-fructose 1-phosphate + H2O = D-fructose + phosphate</text>
        <dbReference type="Rhea" id="RHEA:35603"/>
        <dbReference type="ChEBI" id="CHEBI:15377"/>
        <dbReference type="ChEBI" id="CHEBI:37721"/>
        <dbReference type="ChEBI" id="CHEBI:43474"/>
        <dbReference type="ChEBI" id="CHEBI:138881"/>
    </reaction>
</comment>
<dbReference type="SUPFAM" id="SSF111321">
    <property type="entry name" value="AF1104-like"/>
    <property type="match status" value="1"/>
</dbReference>
<keyword evidence="6 10" id="KW-0378">Hydrolase</keyword>
<evidence type="ECO:0000256" key="10">
    <source>
        <dbReference type="RuleBase" id="RU367030"/>
    </source>
</evidence>
<keyword evidence="10" id="KW-0808">Transferase</keyword>
<comment type="domain">
    <text evidence="10">Subfamily III proteins have a conserved RTxK motif about 40-50 residues from the C-terminus; the threonine may be replaced by serine or cysteine.</text>
</comment>
<evidence type="ECO:0000256" key="7">
    <source>
        <dbReference type="ARBA" id="ARBA00023211"/>
    </source>
</evidence>
<evidence type="ECO:0000259" key="11">
    <source>
        <dbReference type="Pfam" id="PF01937"/>
    </source>
</evidence>
<dbReference type="Gene3D" id="1.20.930.60">
    <property type="match status" value="1"/>
</dbReference>
<gene>
    <name evidence="12" type="ORF">EG68_05462</name>
</gene>
<dbReference type="Pfam" id="PF01937">
    <property type="entry name" value="ARMT1-like_dom"/>
    <property type="match status" value="1"/>
</dbReference>
<dbReference type="EC" id="2.1.1.-" evidence="10"/>
<protein>
    <recommendedName>
        <fullName evidence="10">Sugar phosphate phosphatase</fullName>
        <ecNumber evidence="10">2.1.1.-</ecNumber>
        <ecNumber evidence="10">3.1.3.-</ecNumber>
    </recommendedName>
</protein>
<dbReference type="GO" id="GO:0046872">
    <property type="term" value="F:metal ion binding"/>
    <property type="evidence" value="ECO:0007669"/>
    <property type="project" value="UniProtKB-UniRule"/>
</dbReference>
<evidence type="ECO:0000256" key="2">
    <source>
        <dbReference type="ARBA" id="ARBA00001326"/>
    </source>
</evidence>
<evidence type="ECO:0000256" key="8">
    <source>
        <dbReference type="ARBA" id="ARBA00045980"/>
    </source>
</evidence>
<dbReference type="GO" id="GO:0005634">
    <property type="term" value="C:nucleus"/>
    <property type="evidence" value="ECO:0007669"/>
    <property type="project" value="TreeGrafter"/>
</dbReference>
<evidence type="ECO:0000256" key="6">
    <source>
        <dbReference type="ARBA" id="ARBA00022801"/>
    </source>
</evidence>
<dbReference type="Gene3D" id="3.40.50.10880">
    <property type="entry name" value="Uncharacterised protein PF01937, DUF89, domain 3"/>
    <property type="match status" value="1"/>
</dbReference>
<dbReference type="EC" id="3.1.3.-" evidence="10"/>
<evidence type="ECO:0000256" key="9">
    <source>
        <dbReference type="ARBA" id="ARBA00048809"/>
    </source>
</evidence>
<dbReference type="InterPro" id="IPR039763">
    <property type="entry name" value="ARMT1"/>
</dbReference>
<comment type="similarity">
    <text evidence="3 10">Belongs to the damage-control phosphatase family. Sugar phosphate phosphatase III subfamily.</text>
</comment>
<dbReference type="PANTHER" id="PTHR12260:SF6">
    <property type="entry name" value="DAMAGE-CONTROL PHOSPHATASE ARMT1"/>
    <property type="match status" value="1"/>
</dbReference>
<accession>A0A8S9YQM8</accession>
<dbReference type="GO" id="GO:0016791">
    <property type="term" value="F:phosphatase activity"/>
    <property type="evidence" value="ECO:0007669"/>
    <property type="project" value="TreeGrafter"/>
</dbReference>
<dbReference type="EMBL" id="JTDE01002507">
    <property type="protein sequence ID" value="KAF7257265.1"/>
    <property type="molecule type" value="Genomic_DNA"/>
</dbReference>
<evidence type="ECO:0000313" key="13">
    <source>
        <dbReference type="Proteomes" id="UP000822476"/>
    </source>
</evidence>
<comment type="catalytic activity">
    <reaction evidence="1 10">
        <text>L-glutamyl-[protein] + S-adenosyl-L-methionine = [protein]-L-glutamate 5-O-methyl ester + S-adenosyl-L-homocysteine</text>
        <dbReference type="Rhea" id="RHEA:24452"/>
        <dbReference type="Rhea" id="RHEA-COMP:10208"/>
        <dbReference type="Rhea" id="RHEA-COMP:10311"/>
        <dbReference type="ChEBI" id="CHEBI:29973"/>
        <dbReference type="ChEBI" id="CHEBI:57856"/>
        <dbReference type="ChEBI" id="CHEBI:59789"/>
        <dbReference type="ChEBI" id="CHEBI:82795"/>
    </reaction>
</comment>
<comment type="cofactor">
    <cofactor evidence="10">
        <name>Mn(2+)</name>
        <dbReference type="ChEBI" id="CHEBI:29035"/>
    </cofactor>
    <cofactor evidence="10">
        <name>Ni(2+)</name>
        <dbReference type="ChEBI" id="CHEBI:49786"/>
    </cofactor>
</comment>
<dbReference type="InterPro" id="IPR002791">
    <property type="entry name" value="ARMT1-like_metal-bd"/>
</dbReference>